<dbReference type="Pfam" id="PF01793">
    <property type="entry name" value="Glyco_transf_15"/>
    <property type="match status" value="1"/>
</dbReference>
<comment type="similarity">
    <text evidence="1">Belongs to the glycosyltransferase 15 family.</text>
</comment>
<evidence type="ECO:0000256" key="3">
    <source>
        <dbReference type="SAM" id="SignalP"/>
    </source>
</evidence>
<proteinExistence type="inferred from homology"/>
<evidence type="ECO:0000256" key="1">
    <source>
        <dbReference type="ARBA" id="ARBA00007677"/>
    </source>
</evidence>
<dbReference type="InterPro" id="IPR002685">
    <property type="entry name" value="Glyco_trans_15"/>
</dbReference>
<dbReference type="EMBL" id="HBNR01047375">
    <property type="protein sequence ID" value="CAE4609359.1"/>
    <property type="molecule type" value="Transcribed_RNA"/>
</dbReference>
<sequence>MRRPRRRSRRRRPATPLVLALLHGCAAQEVAEPSRLLALFQAGSAAELSCEADAQWSELRTRLLWQLQHLGDTRSLDLTRAVHLLTKGIGPSDLDRCPVGAAAVQLFLQLALASADPAAALQVIRMEPWPAGLDEPWRDISLAPWPALFTSRWPFFELLALLRELLLEAGGATPGACTQLWEELPDERKVDFLKAGSNVSRAARVALDLPPGACAAARAAAAVALAAAAATPAGPVEAQLLEFARGEASERWPRELLLSPWPALTLLTAMERRAAPVVAQEGLPELRGVIAYIHFRPGEMPRFHDVERSIASVERYWLDAVPDRWPVIVFADAATAPSQAARLQGQFPKLDVQVAAIDDRDLNWPVPHEHPFCSRGYRRAARLTAGPLYLHRALDGFTHLMLLDTEFELTHPVPFDPFRHLHAQRSQLAYWQTHYERTWNRTLYLTEVSREFMVARGLQPQVPELVQYWWDYDEGKGGSFPVNIYGCIFAGAMSFFRSELFQEYFRELDSWPGWDEHCWSPQSVLAIAAGFFLGDAELTELWVYGRHQNSTKTPDEGWNLSHKGLLPEGLRRSQPSAAA</sequence>
<dbReference type="InterPro" id="IPR029044">
    <property type="entry name" value="Nucleotide-diphossugar_trans"/>
</dbReference>
<gene>
    <name evidence="4" type="ORF">AMON00008_LOCUS33020</name>
</gene>
<accession>A0A7S4RC71</accession>
<dbReference type="SUPFAM" id="SSF53448">
    <property type="entry name" value="Nucleotide-diphospho-sugar transferases"/>
    <property type="match status" value="1"/>
</dbReference>
<name>A0A7S4RC71_9DINO</name>
<dbReference type="GO" id="GO:0016020">
    <property type="term" value="C:membrane"/>
    <property type="evidence" value="ECO:0007669"/>
    <property type="project" value="InterPro"/>
</dbReference>
<feature type="chain" id="PRO_5031444640" evidence="3">
    <location>
        <begin position="28"/>
        <end position="579"/>
    </location>
</feature>
<evidence type="ECO:0000313" key="4">
    <source>
        <dbReference type="EMBL" id="CAE4609359.1"/>
    </source>
</evidence>
<reference evidence="4" key="1">
    <citation type="submission" date="2021-01" db="EMBL/GenBank/DDBJ databases">
        <authorList>
            <person name="Corre E."/>
            <person name="Pelletier E."/>
            <person name="Niang G."/>
            <person name="Scheremetjew M."/>
            <person name="Finn R."/>
            <person name="Kale V."/>
            <person name="Holt S."/>
            <person name="Cochrane G."/>
            <person name="Meng A."/>
            <person name="Brown T."/>
            <person name="Cohen L."/>
        </authorList>
    </citation>
    <scope>NUCLEOTIDE SEQUENCE</scope>
    <source>
        <strain evidence="4">CCMP3105</strain>
    </source>
</reference>
<dbReference type="GO" id="GO:0000030">
    <property type="term" value="F:mannosyltransferase activity"/>
    <property type="evidence" value="ECO:0007669"/>
    <property type="project" value="InterPro"/>
</dbReference>
<evidence type="ECO:0000256" key="2">
    <source>
        <dbReference type="ARBA" id="ARBA00022679"/>
    </source>
</evidence>
<dbReference type="AlphaFoldDB" id="A0A7S4RC71"/>
<keyword evidence="3" id="KW-0732">Signal</keyword>
<dbReference type="Gene3D" id="3.90.550.10">
    <property type="entry name" value="Spore Coat Polysaccharide Biosynthesis Protein SpsA, Chain A"/>
    <property type="match status" value="1"/>
</dbReference>
<organism evidence="4">
    <name type="scientific">Alexandrium monilatum</name>
    <dbReference type="NCBI Taxonomy" id="311494"/>
    <lineage>
        <taxon>Eukaryota</taxon>
        <taxon>Sar</taxon>
        <taxon>Alveolata</taxon>
        <taxon>Dinophyceae</taxon>
        <taxon>Gonyaulacales</taxon>
        <taxon>Pyrocystaceae</taxon>
        <taxon>Alexandrium</taxon>
    </lineage>
</organism>
<keyword evidence="2" id="KW-0808">Transferase</keyword>
<feature type="signal peptide" evidence="3">
    <location>
        <begin position="1"/>
        <end position="27"/>
    </location>
</feature>
<protein>
    <submittedName>
        <fullName evidence="4">Uncharacterized protein</fullName>
    </submittedName>
</protein>